<keyword evidence="3" id="KW-1185">Reference proteome</keyword>
<name>A0A8H6Z8W1_9AGAR</name>
<gene>
    <name evidence="2" type="ORF">MVEN_00049300</name>
</gene>
<dbReference type="OrthoDB" id="3020801at2759"/>
<organism evidence="2 3">
    <name type="scientific">Mycena venus</name>
    <dbReference type="NCBI Taxonomy" id="2733690"/>
    <lineage>
        <taxon>Eukaryota</taxon>
        <taxon>Fungi</taxon>
        <taxon>Dikarya</taxon>
        <taxon>Basidiomycota</taxon>
        <taxon>Agaricomycotina</taxon>
        <taxon>Agaricomycetes</taxon>
        <taxon>Agaricomycetidae</taxon>
        <taxon>Agaricales</taxon>
        <taxon>Marasmiineae</taxon>
        <taxon>Mycenaceae</taxon>
        <taxon>Mycena</taxon>
    </lineage>
</organism>
<feature type="region of interest" description="Disordered" evidence="1">
    <location>
        <begin position="34"/>
        <end position="55"/>
    </location>
</feature>
<comment type="caution">
    <text evidence="2">The sequence shown here is derived from an EMBL/GenBank/DDBJ whole genome shotgun (WGS) entry which is preliminary data.</text>
</comment>
<feature type="compositionally biased region" description="Low complexity" evidence="1">
    <location>
        <begin position="34"/>
        <end position="48"/>
    </location>
</feature>
<evidence type="ECO:0000256" key="1">
    <source>
        <dbReference type="SAM" id="MobiDB-lite"/>
    </source>
</evidence>
<sequence length="422" mass="46475">MSLTRPLTTPTLTLAMPPPDFWINPTPGPFIPSTFSSSGPSIPSTSLSPIPPVTSLPHPPTWTTRRLCLKLGSTVIELREAMGNAIQANVDIEGIEHSGPAWIGSWTAETVHEDGMAGCKYTADEIFQLTGERNLIYINWGGMLSIPIINSYGRIIAILGGTPQDIERWKTITDGAAKLMEDNAYRLSVSEEQLNYCRTHGPYPSITRGVSHGGGQTEPGNLQTSKKNKQGDIPSVLFWTFAPLLTTFFQVQMGLLAESKPLLVWNFTGSVFAACTFNFGPHAITVPHLDFANLAWGWCAITALSRFNPNCGGHLILWDLKLVIWFPLGFTVLIPSALIRHSNVPIAVDKFWVSFTQYTAGGLFCWIRNGFKTDEQFKLTTSVQEKEAQAEEAKTRWEDSVSMYSTVDSLLLDRLSASHIAS</sequence>
<dbReference type="EMBL" id="JACAZI010000001">
    <property type="protein sequence ID" value="KAF7371916.1"/>
    <property type="molecule type" value="Genomic_DNA"/>
</dbReference>
<protein>
    <submittedName>
        <fullName evidence="2">Uncharacterized protein</fullName>
    </submittedName>
</protein>
<accession>A0A8H6Z8W1</accession>
<proteinExistence type="predicted"/>
<dbReference type="AlphaFoldDB" id="A0A8H6Z8W1"/>
<evidence type="ECO:0000313" key="2">
    <source>
        <dbReference type="EMBL" id="KAF7371916.1"/>
    </source>
</evidence>
<reference evidence="2" key="1">
    <citation type="submission" date="2020-05" db="EMBL/GenBank/DDBJ databases">
        <title>Mycena genomes resolve the evolution of fungal bioluminescence.</title>
        <authorList>
            <person name="Tsai I.J."/>
        </authorList>
    </citation>
    <scope>NUCLEOTIDE SEQUENCE</scope>
    <source>
        <strain evidence="2">CCC161011</strain>
    </source>
</reference>
<dbReference type="Proteomes" id="UP000620124">
    <property type="component" value="Unassembled WGS sequence"/>
</dbReference>
<dbReference type="Gene3D" id="3.60.130.30">
    <property type="match status" value="1"/>
</dbReference>
<evidence type="ECO:0000313" key="3">
    <source>
        <dbReference type="Proteomes" id="UP000620124"/>
    </source>
</evidence>